<keyword evidence="2" id="KW-0808">Transferase</keyword>
<dbReference type="PANTHER" id="PTHR23257">
    <property type="entry name" value="SERINE-THREONINE PROTEIN KINASE"/>
    <property type="match status" value="1"/>
</dbReference>
<proteinExistence type="predicted"/>
<feature type="domain" description="Protein kinase" evidence="1">
    <location>
        <begin position="186"/>
        <end position="438"/>
    </location>
</feature>
<dbReference type="Gene3D" id="1.10.510.10">
    <property type="entry name" value="Transferase(Phosphotransferase) domain 1"/>
    <property type="match status" value="1"/>
</dbReference>
<organism evidence="2 3">
    <name type="scientific">Gigaspora rosea</name>
    <dbReference type="NCBI Taxonomy" id="44941"/>
    <lineage>
        <taxon>Eukaryota</taxon>
        <taxon>Fungi</taxon>
        <taxon>Fungi incertae sedis</taxon>
        <taxon>Mucoromycota</taxon>
        <taxon>Glomeromycotina</taxon>
        <taxon>Glomeromycetes</taxon>
        <taxon>Diversisporales</taxon>
        <taxon>Gigasporaceae</taxon>
        <taxon>Gigaspora</taxon>
    </lineage>
</organism>
<dbReference type="Pfam" id="PF07714">
    <property type="entry name" value="PK_Tyr_Ser-Thr"/>
    <property type="match status" value="1"/>
</dbReference>
<gene>
    <name evidence="2" type="ORF">C2G38_2021182</name>
</gene>
<dbReference type="SUPFAM" id="SSF81901">
    <property type="entry name" value="HCP-like"/>
    <property type="match status" value="1"/>
</dbReference>
<dbReference type="PROSITE" id="PS50011">
    <property type="entry name" value="PROTEIN_KINASE_DOM"/>
    <property type="match status" value="1"/>
</dbReference>
<accession>A0A397UMI3</accession>
<dbReference type="AlphaFoldDB" id="A0A397UMI3"/>
<dbReference type="Proteomes" id="UP000266673">
    <property type="component" value="Unassembled WGS sequence"/>
</dbReference>
<dbReference type="SUPFAM" id="SSF56112">
    <property type="entry name" value="Protein kinase-like (PK-like)"/>
    <property type="match status" value="1"/>
</dbReference>
<evidence type="ECO:0000313" key="3">
    <source>
        <dbReference type="Proteomes" id="UP000266673"/>
    </source>
</evidence>
<dbReference type="InterPro" id="IPR011009">
    <property type="entry name" value="Kinase-like_dom_sf"/>
</dbReference>
<dbReference type="GO" id="GO:0005524">
    <property type="term" value="F:ATP binding"/>
    <property type="evidence" value="ECO:0007669"/>
    <property type="project" value="InterPro"/>
</dbReference>
<dbReference type="GO" id="GO:0004672">
    <property type="term" value="F:protein kinase activity"/>
    <property type="evidence" value="ECO:0007669"/>
    <property type="project" value="InterPro"/>
</dbReference>
<dbReference type="InterPro" id="IPR050167">
    <property type="entry name" value="Ser_Thr_protein_kinase"/>
</dbReference>
<evidence type="ECO:0000313" key="2">
    <source>
        <dbReference type="EMBL" id="RIB09999.1"/>
    </source>
</evidence>
<evidence type="ECO:0000259" key="1">
    <source>
        <dbReference type="PROSITE" id="PS50011"/>
    </source>
</evidence>
<sequence>MNFFPFFKKKYSEQLRTLGYNYEHGIGVKKDEKKAFKYYMKAAELGNPGAMNDISLCYSYGIGVEINYQKVFEYCKKSADLGNADAICNIGLHYEYGEGVDQDYNKAFEYYEKSVHMGVKVAMSNVARFYRNGIGTKRDIQSANYWFTKYRSLLQTIKSPDYINPGLKKILDDERFKLSWIDYNEFRDIREKGKGGFSTVYCAIWFDRINSTWWDVALKVIRDSNENVQEFIQEFKNYCEIGYENPSFLNCYGVSRHYCGDYIIVMGIAPKGSLRQNLVGVSQLEWKDKLNILYCIAFDLGSIHSQELVHRNLHSGNILQDDLHNAYITDLGLSKNVKGGKICGIIPYIAPEVLMDQQYTRASDIYSLGVIATEISTGQRAFDGIPFDEDLVSSIINGSRPKCLGPDCYIKLAMKCMDKDFDKRPTAKEIIEIITRWLDEINQDDDNEI</sequence>
<dbReference type="Pfam" id="PF08238">
    <property type="entry name" value="Sel1"/>
    <property type="match status" value="4"/>
</dbReference>
<dbReference type="InterPro" id="IPR006597">
    <property type="entry name" value="Sel1-like"/>
</dbReference>
<dbReference type="SMART" id="SM00671">
    <property type="entry name" value="SEL1"/>
    <property type="match status" value="4"/>
</dbReference>
<comment type="caution">
    <text evidence="2">The sequence shown here is derived from an EMBL/GenBank/DDBJ whole genome shotgun (WGS) entry which is preliminary data.</text>
</comment>
<name>A0A397UMI3_9GLOM</name>
<dbReference type="OrthoDB" id="2384430at2759"/>
<dbReference type="STRING" id="44941.A0A397UMI3"/>
<dbReference type="InterPro" id="IPR000719">
    <property type="entry name" value="Prot_kinase_dom"/>
</dbReference>
<feature type="non-terminal residue" evidence="2">
    <location>
        <position position="449"/>
    </location>
</feature>
<dbReference type="EMBL" id="QKWP01001302">
    <property type="protein sequence ID" value="RIB09999.1"/>
    <property type="molecule type" value="Genomic_DNA"/>
</dbReference>
<dbReference type="InterPro" id="IPR001245">
    <property type="entry name" value="Ser-Thr/Tyr_kinase_cat_dom"/>
</dbReference>
<dbReference type="Gene3D" id="1.25.40.10">
    <property type="entry name" value="Tetratricopeptide repeat domain"/>
    <property type="match status" value="1"/>
</dbReference>
<keyword evidence="3" id="KW-1185">Reference proteome</keyword>
<keyword evidence="2" id="KW-0418">Kinase</keyword>
<protein>
    <submittedName>
        <fullName evidence="2">Kinase-like domain-containing protein</fullName>
    </submittedName>
</protein>
<reference evidence="2 3" key="1">
    <citation type="submission" date="2018-06" db="EMBL/GenBank/DDBJ databases">
        <title>Comparative genomics reveals the genomic features of Rhizophagus irregularis, R. cerebriforme, R. diaphanum and Gigaspora rosea, and their symbiotic lifestyle signature.</title>
        <authorList>
            <person name="Morin E."/>
            <person name="San Clemente H."/>
            <person name="Chen E.C.H."/>
            <person name="De La Providencia I."/>
            <person name="Hainaut M."/>
            <person name="Kuo A."/>
            <person name="Kohler A."/>
            <person name="Murat C."/>
            <person name="Tang N."/>
            <person name="Roy S."/>
            <person name="Loubradou J."/>
            <person name="Henrissat B."/>
            <person name="Grigoriev I.V."/>
            <person name="Corradi N."/>
            <person name="Roux C."/>
            <person name="Martin F.M."/>
        </authorList>
    </citation>
    <scope>NUCLEOTIDE SEQUENCE [LARGE SCALE GENOMIC DNA]</scope>
    <source>
        <strain evidence="2 3">DAOM 194757</strain>
    </source>
</reference>
<dbReference type="InterPro" id="IPR011990">
    <property type="entry name" value="TPR-like_helical_dom_sf"/>
</dbReference>